<dbReference type="Gene3D" id="3.40.50.2000">
    <property type="entry name" value="Glycogen Phosphorylase B"/>
    <property type="match status" value="2"/>
</dbReference>
<reference evidence="1 2" key="1">
    <citation type="journal article" date="2017" name="Water Res.">
        <title>Comammox in drinking water systems.</title>
        <authorList>
            <person name="Wang Y."/>
            <person name="Ma L."/>
            <person name="Mao Y."/>
            <person name="Jiang X."/>
            <person name="Xia Y."/>
            <person name="Yu K."/>
            <person name="Li B."/>
            <person name="Zhang T."/>
        </authorList>
    </citation>
    <scope>NUCLEOTIDE SEQUENCE [LARGE SCALE GENOMIC DNA]</scope>
    <source>
        <strain evidence="1">SG_bin8</strain>
    </source>
</reference>
<proteinExistence type="predicted"/>
<dbReference type="PANTHER" id="PTHR45947">
    <property type="entry name" value="SULFOQUINOVOSYL TRANSFERASE SQD2"/>
    <property type="match status" value="1"/>
</dbReference>
<dbReference type="Proteomes" id="UP000192872">
    <property type="component" value="Unassembled WGS sequence"/>
</dbReference>
<dbReference type="Pfam" id="PF13692">
    <property type="entry name" value="Glyco_trans_1_4"/>
    <property type="match status" value="1"/>
</dbReference>
<dbReference type="RefSeq" id="WP_376800430.1">
    <property type="nucleotide sequence ID" value="NZ_DBNB01000037.1"/>
</dbReference>
<dbReference type="EMBL" id="LWDL01000012">
    <property type="protein sequence ID" value="OQW52633.1"/>
    <property type="molecule type" value="Genomic_DNA"/>
</dbReference>
<comment type="caution">
    <text evidence="1">The sequence shown here is derived from an EMBL/GenBank/DDBJ whole genome shotgun (WGS) entry which is preliminary data.</text>
</comment>
<sequence>MRIAFYCPTVDLSDDTPSGDRRMADLLMAALRLAGHEVVIASRLRSYGKDPDASRLARLEEEASRDRNHLTRRFDDGERAPDLWFTYHPYYKAPDLIGPMLSQTLAIPYVTAEASFAGKRAAGPWAAWHKASLPALARAACHFTFTARDREGLLAGGVEQSAMVDLPPFIETAPFVTMAGPRLRDRPPHMVCVAMMRGGRKLQSFRDLASALARLGDIDWQLTLYGDGPHRAAVEAAFAVLPAGRIHFAGRIGAQDLPAALARADLYVWPGLGEAYGLAYLEAQAAGLPVIAYNSGGVSACVDDGQTGLLVGESDDAGFAAAIRSLLQNSELRDHLGSQARTMALTKRSLSVAAERVEAALSVIVPATPACRQVMP</sequence>
<protein>
    <submittedName>
        <fullName evidence="1">Uncharacterized protein</fullName>
    </submittedName>
</protein>
<dbReference type="STRING" id="1827387.A4S15_07335"/>
<dbReference type="CDD" id="cd03801">
    <property type="entry name" value="GT4_PimA-like"/>
    <property type="match status" value="1"/>
</dbReference>
<evidence type="ECO:0000313" key="2">
    <source>
        <dbReference type="Proteomes" id="UP000192872"/>
    </source>
</evidence>
<dbReference type="SUPFAM" id="SSF53756">
    <property type="entry name" value="UDP-Glycosyltransferase/glycogen phosphorylase"/>
    <property type="match status" value="1"/>
</dbReference>
<evidence type="ECO:0000313" key="1">
    <source>
        <dbReference type="EMBL" id="OQW52633.1"/>
    </source>
</evidence>
<dbReference type="InterPro" id="IPR050194">
    <property type="entry name" value="Glycosyltransferase_grp1"/>
</dbReference>
<accession>A0A1W9HYW9</accession>
<organism evidence="1 2">
    <name type="scientific">Candidatus Raskinella chloraquaticus</name>
    <dbReference type="NCBI Taxonomy" id="1951219"/>
    <lineage>
        <taxon>Bacteria</taxon>
        <taxon>Pseudomonadati</taxon>
        <taxon>Pseudomonadota</taxon>
        <taxon>Alphaproteobacteria</taxon>
        <taxon>Hyphomicrobiales</taxon>
        <taxon>Phreatobacteraceae</taxon>
        <taxon>Candidatus Raskinella</taxon>
    </lineage>
</organism>
<name>A0A1W9HYW9_9HYPH</name>
<gene>
    <name evidence="1" type="ORF">A4S15_07335</name>
</gene>
<dbReference type="PANTHER" id="PTHR45947:SF3">
    <property type="entry name" value="SULFOQUINOVOSYL TRANSFERASE SQD2"/>
    <property type="match status" value="1"/>
</dbReference>
<dbReference type="AlphaFoldDB" id="A0A1W9HYW9"/>
<dbReference type="GO" id="GO:0016757">
    <property type="term" value="F:glycosyltransferase activity"/>
    <property type="evidence" value="ECO:0007669"/>
    <property type="project" value="TreeGrafter"/>
</dbReference>